<protein>
    <recommendedName>
        <fullName evidence="5">Transport permease protein</fullName>
    </recommendedName>
</protein>
<reference evidence="8" key="2">
    <citation type="submission" date="2010-01" db="EMBL/GenBank/DDBJ databases">
        <title>The complete genome of Conexibacter woesei DSM 14684.</title>
        <authorList>
            <consortium name="US DOE Joint Genome Institute (JGI-PGF)"/>
            <person name="Lucas S."/>
            <person name="Copeland A."/>
            <person name="Lapidus A."/>
            <person name="Glavina del Rio T."/>
            <person name="Dalin E."/>
            <person name="Tice H."/>
            <person name="Bruce D."/>
            <person name="Goodwin L."/>
            <person name="Pitluck S."/>
            <person name="Kyrpides N."/>
            <person name="Mavromatis K."/>
            <person name="Ivanova N."/>
            <person name="Mikhailova N."/>
            <person name="Chertkov O."/>
            <person name="Brettin T."/>
            <person name="Detter J.C."/>
            <person name="Han C."/>
            <person name="Larimer F."/>
            <person name="Land M."/>
            <person name="Hauser L."/>
            <person name="Markowitz V."/>
            <person name="Cheng J.-F."/>
            <person name="Hugenholtz P."/>
            <person name="Woyke T."/>
            <person name="Wu D."/>
            <person name="Pukall R."/>
            <person name="Steenblock K."/>
            <person name="Schneider S."/>
            <person name="Klenk H.-P."/>
            <person name="Eisen J.A."/>
        </authorList>
    </citation>
    <scope>NUCLEOTIDE SEQUENCE [LARGE SCALE GENOMIC DNA]</scope>
    <source>
        <strain evidence="8">DSM 14684 / CIP 108061 / JCM 11494 / NBRC 100937 / ID131577</strain>
    </source>
</reference>
<dbReference type="InterPro" id="IPR013525">
    <property type="entry name" value="ABC2_TM"/>
</dbReference>
<dbReference type="Proteomes" id="UP000008229">
    <property type="component" value="Chromosome"/>
</dbReference>
<feature type="transmembrane region" description="Helical" evidence="5">
    <location>
        <begin position="102"/>
        <end position="129"/>
    </location>
</feature>
<dbReference type="GO" id="GO:0140359">
    <property type="term" value="F:ABC-type transporter activity"/>
    <property type="evidence" value="ECO:0007669"/>
    <property type="project" value="InterPro"/>
</dbReference>
<dbReference type="GO" id="GO:0043190">
    <property type="term" value="C:ATP-binding cassette (ABC) transporter complex"/>
    <property type="evidence" value="ECO:0007669"/>
    <property type="project" value="InterPro"/>
</dbReference>
<keyword evidence="2 5" id="KW-0812">Transmembrane</keyword>
<sequence>MSATLTHSWWLTVRQLRALWRQPWWIAISLAQPIIWLLLFGQLFRSIVELPGFGSDSYADFLTPGIVVMTAMFSGGWHGMGMLDDLDRGILDRFLTSPSSRVALIAGPLAQLAIVTAIQTLIIVGLGVVVGADFAGGVPGVLVLIVAAVLLGTAVGALSIGLALVTRRQETMIGAVQFVTLPLTFLSGAFMNLSLAPAWIESIARFNPVNWAVEAGREALTAEDVDWGMVGTRLGLLALLTVLCGWVATRAFRSYQRSV</sequence>
<accession>D3FBN0</accession>
<dbReference type="PROSITE" id="PS51012">
    <property type="entry name" value="ABC_TM2"/>
    <property type="match status" value="1"/>
</dbReference>
<dbReference type="STRING" id="469383.Cwoe_0966"/>
<feature type="transmembrane region" description="Helical" evidence="5">
    <location>
        <begin position="178"/>
        <end position="200"/>
    </location>
</feature>
<comment type="similarity">
    <text evidence="5">Belongs to the ABC-2 integral membrane protein family.</text>
</comment>
<evidence type="ECO:0000256" key="5">
    <source>
        <dbReference type="RuleBase" id="RU361157"/>
    </source>
</evidence>
<keyword evidence="4 5" id="KW-0472">Membrane</keyword>
<evidence type="ECO:0000313" key="7">
    <source>
        <dbReference type="EMBL" id="ADB49399.1"/>
    </source>
</evidence>
<dbReference type="HOGENOM" id="CLU_039483_2_3_11"/>
<feature type="transmembrane region" description="Helical" evidence="5">
    <location>
        <begin position="24"/>
        <end position="41"/>
    </location>
</feature>
<gene>
    <name evidence="7" type="ordered locus">Cwoe_0966</name>
</gene>
<dbReference type="InterPro" id="IPR047817">
    <property type="entry name" value="ABC2_TM_bact-type"/>
</dbReference>
<keyword evidence="8" id="KW-1185">Reference proteome</keyword>
<name>D3FBN0_CONWI</name>
<feature type="domain" description="ABC transmembrane type-2" evidence="6">
    <location>
        <begin position="24"/>
        <end position="255"/>
    </location>
</feature>
<evidence type="ECO:0000256" key="1">
    <source>
        <dbReference type="ARBA" id="ARBA00004141"/>
    </source>
</evidence>
<evidence type="ECO:0000256" key="3">
    <source>
        <dbReference type="ARBA" id="ARBA00022989"/>
    </source>
</evidence>
<dbReference type="PIRSF" id="PIRSF006648">
    <property type="entry name" value="DrrB"/>
    <property type="match status" value="1"/>
</dbReference>
<organism evidence="7 8">
    <name type="scientific">Conexibacter woesei (strain DSM 14684 / CCUG 47730 / CIP 108061 / JCM 11494 / NBRC 100937 / ID131577)</name>
    <dbReference type="NCBI Taxonomy" id="469383"/>
    <lineage>
        <taxon>Bacteria</taxon>
        <taxon>Bacillati</taxon>
        <taxon>Actinomycetota</taxon>
        <taxon>Thermoleophilia</taxon>
        <taxon>Solirubrobacterales</taxon>
        <taxon>Conexibacteraceae</taxon>
        <taxon>Conexibacter</taxon>
    </lineage>
</organism>
<dbReference type="PANTHER" id="PTHR43229">
    <property type="entry name" value="NODULATION PROTEIN J"/>
    <property type="match status" value="1"/>
</dbReference>
<evidence type="ECO:0000259" key="6">
    <source>
        <dbReference type="PROSITE" id="PS51012"/>
    </source>
</evidence>
<dbReference type="RefSeq" id="WP_012932452.1">
    <property type="nucleotide sequence ID" value="NC_013739.1"/>
</dbReference>
<keyword evidence="5" id="KW-1003">Cell membrane</keyword>
<evidence type="ECO:0000256" key="4">
    <source>
        <dbReference type="ARBA" id="ARBA00023136"/>
    </source>
</evidence>
<comment type="subcellular location">
    <subcellularLocation>
        <location evidence="5">Cell membrane</location>
        <topology evidence="5">Multi-pass membrane protein</topology>
    </subcellularLocation>
    <subcellularLocation>
        <location evidence="1">Membrane</location>
        <topology evidence="1">Multi-pass membrane protein</topology>
    </subcellularLocation>
</comment>
<dbReference type="OrthoDB" id="9255971at2"/>
<evidence type="ECO:0000313" key="8">
    <source>
        <dbReference type="Proteomes" id="UP000008229"/>
    </source>
</evidence>
<dbReference type="PANTHER" id="PTHR43229:SF2">
    <property type="entry name" value="NODULATION PROTEIN J"/>
    <property type="match status" value="1"/>
</dbReference>
<proteinExistence type="inferred from homology"/>
<dbReference type="EMBL" id="CP001854">
    <property type="protein sequence ID" value="ADB49399.1"/>
    <property type="molecule type" value="Genomic_DNA"/>
</dbReference>
<dbReference type="InterPro" id="IPR051784">
    <property type="entry name" value="Nod_factor_ABC_transporter"/>
</dbReference>
<evidence type="ECO:0000256" key="2">
    <source>
        <dbReference type="ARBA" id="ARBA00022692"/>
    </source>
</evidence>
<dbReference type="InterPro" id="IPR000412">
    <property type="entry name" value="ABC_2_transport"/>
</dbReference>
<dbReference type="AlphaFoldDB" id="D3FBN0"/>
<feature type="transmembrane region" description="Helical" evidence="5">
    <location>
        <begin position="234"/>
        <end position="252"/>
    </location>
</feature>
<dbReference type="PRINTS" id="PR00164">
    <property type="entry name" value="ABC2TRNSPORT"/>
</dbReference>
<keyword evidence="5" id="KW-0813">Transport</keyword>
<dbReference type="Pfam" id="PF01061">
    <property type="entry name" value="ABC2_membrane"/>
    <property type="match status" value="1"/>
</dbReference>
<dbReference type="KEGG" id="cwo:Cwoe_0966"/>
<feature type="transmembrane region" description="Helical" evidence="5">
    <location>
        <begin position="61"/>
        <end position="81"/>
    </location>
</feature>
<keyword evidence="3 5" id="KW-1133">Transmembrane helix</keyword>
<feature type="transmembrane region" description="Helical" evidence="5">
    <location>
        <begin position="141"/>
        <end position="166"/>
    </location>
</feature>
<reference evidence="7 8" key="1">
    <citation type="journal article" date="2010" name="Stand. Genomic Sci.">
        <title>Complete genome sequence of Conexibacter woesei type strain (ID131577).</title>
        <authorList>
            <person name="Pukall R."/>
            <person name="Lapidus A."/>
            <person name="Glavina Del Rio T."/>
            <person name="Copeland A."/>
            <person name="Tice H."/>
            <person name="Cheng J.-F."/>
            <person name="Lucas S."/>
            <person name="Chen F."/>
            <person name="Nolan M."/>
            <person name="Bruce D."/>
            <person name="Goodwin L."/>
            <person name="Pitluck S."/>
            <person name="Mavromatis K."/>
            <person name="Ivanova N."/>
            <person name="Ovchinnikova G."/>
            <person name="Pati A."/>
            <person name="Chen A."/>
            <person name="Palaniappan K."/>
            <person name="Land M."/>
            <person name="Hauser L."/>
            <person name="Chang Y.-J."/>
            <person name="Jeffries C.D."/>
            <person name="Chain P."/>
            <person name="Meincke L."/>
            <person name="Sims D."/>
            <person name="Brettin T."/>
            <person name="Detter J.C."/>
            <person name="Rohde M."/>
            <person name="Goeker M."/>
            <person name="Bristow J."/>
            <person name="Eisen J.A."/>
            <person name="Markowitz V."/>
            <person name="Kyrpides N.C."/>
            <person name="Klenk H.-P."/>
            <person name="Hugenholtz P."/>
        </authorList>
    </citation>
    <scope>NUCLEOTIDE SEQUENCE [LARGE SCALE GENOMIC DNA]</scope>
    <source>
        <strain evidence="8">DSM 14684 / CIP 108061 / JCM 11494 / NBRC 100937 / ID131577</strain>
    </source>
</reference>
<dbReference type="eggNOG" id="COG0842">
    <property type="taxonomic scope" value="Bacteria"/>
</dbReference>